<evidence type="ECO:0000313" key="2">
    <source>
        <dbReference type="Proteomes" id="UP001194469"/>
    </source>
</evidence>
<feature type="non-terminal residue" evidence="1">
    <location>
        <position position="84"/>
    </location>
</feature>
<reference evidence="1 2" key="1">
    <citation type="submission" date="2019-08" db="EMBL/GenBank/DDBJ databases">
        <authorList>
            <person name="Luo N."/>
        </authorList>
    </citation>
    <scope>NUCLEOTIDE SEQUENCE [LARGE SCALE GENOMIC DNA]</scope>
    <source>
        <strain evidence="1 2">NCIMB 9442</strain>
    </source>
</reference>
<organism evidence="1 2">
    <name type="scientific">Nitratidesulfovibrio oxamicus</name>
    <dbReference type="NCBI Taxonomy" id="32016"/>
    <lineage>
        <taxon>Bacteria</taxon>
        <taxon>Pseudomonadati</taxon>
        <taxon>Thermodesulfobacteriota</taxon>
        <taxon>Desulfovibrionia</taxon>
        <taxon>Desulfovibrionales</taxon>
        <taxon>Desulfovibrionaceae</taxon>
        <taxon>Nitratidesulfovibrio</taxon>
    </lineage>
</organism>
<dbReference type="EMBL" id="VRYY01000787">
    <property type="protein sequence ID" value="MBG3878935.1"/>
    <property type="molecule type" value="Genomic_DNA"/>
</dbReference>
<evidence type="ECO:0000313" key="1">
    <source>
        <dbReference type="EMBL" id="MBG3878935.1"/>
    </source>
</evidence>
<sequence length="84" mass="8966">MDATVAVPPSVPEPGEPRRVIPVLSCTTVSLQSQVYPRGLMLSRRVARDGHMVRLPLFSAAEQDTMVGAAPPLTAAGVAAMRRR</sequence>
<accession>A0ABS0J8Z0</accession>
<proteinExistence type="predicted"/>
<gene>
    <name evidence="1" type="ORF">FVW20_18520</name>
</gene>
<dbReference type="Proteomes" id="UP001194469">
    <property type="component" value="Unassembled WGS sequence"/>
</dbReference>
<comment type="caution">
    <text evidence="1">The sequence shown here is derived from an EMBL/GenBank/DDBJ whole genome shotgun (WGS) entry which is preliminary data.</text>
</comment>
<name>A0ABS0J8Z0_9BACT</name>
<protein>
    <submittedName>
        <fullName evidence="1">Uncharacterized protein</fullName>
    </submittedName>
</protein>
<keyword evidence="2" id="KW-1185">Reference proteome</keyword>